<sequence>MDWWPLKGGHERNDRQADHVRLKIMAHDFGKEEQNFTPDLRNSEFGGY</sequence>
<proteinExistence type="predicted"/>
<dbReference type="Proteomes" id="UP000019666">
    <property type="component" value="Unassembled WGS sequence"/>
</dbReference>
<comment type="caution">
    <text evidence="1">The sequence shown here is derived from an EMBL/GenBank/DDBJ whole genome shotgun (WGS) entry which is preliminary data.</text>
</comment>
<gene>
    <name evidence="1" type="ORF">Rumeso_03126</name>
</gene>
<reference evidence="1 2" key="1">
    <citation type="submission" date="2013-02" db="EMBL/GenBank/DDBJ databases">
        <authorList>
            <person name="Fiebig A."/>
            <person name="Goeker M."/>
            <person name="Klenk H.-P.P."/>
        </authorList>
    </citation>
    <scope>NUCLEOTIDE SEQUENCE [LARGE SCALE GENOMIC DNA]</scope>
    <source>
        <strain evidence="1 2">DSM 19309</strain>
    </source>
</reference>
<name>A0A017HLB0_9RHOB</name>
<keyword evidence="2" id="KW-1185">Reference proteome</keyword>
<accession>A0A017HLB0</accession>
<evidence type="ECO:0000313" key="2">
    <source>
        <dbReference type="Proteomes" id="UP000019666"/>
    </source>
</evidence>
<protein>
    <submittedName>
        <fullName evidence="1">Uncharacterized protein</fullName>
    </submittedName>
</protein>
<evidence type="ECO:0000313" key="1">
    <source>
        <dbReference type="EMBL" id="EYD75302.1"/>
    </source>
</evidence>
<dbReference type="EMBL" id="AOSK01000087">
    <property type="protein sequence ID" value="EYD75302.1"/>
    <property type="molecule type" value="Genomic_DNA"/>
</dbReference>
<organism evidence="1 2">
    <name type="scientific">Rubellimicrobium mesophilum DSM 19309</name>
    <dbReference type="NCBI Taxonomy" id="442562"/>
    <lineage>
        <taxon>Bacteria</taxon>
        <taxon>Pseudomonadati</taxon>
        <taxon>Pseudomonadota</taxon>
        <taxon>Alphaproteobacteria</taxon>
        <taxon>Rhodobacterales</taxon>
        <taxon>Roseobacteraceae</taxon>
        <taxon>Rubellimicrobium</taxon>
    </lineage>
</organism>
<dbReference type="AlphaFoldDB" id="A0A017HLB0"/>
<dbReference type="HOGENOM" id="CLU_3157411_0_0_5"/>